<keyword evidence="2" id="KW-0964">Secreted</keyword>
<evidence type="ECO:0000259" key="6">
    <source>
        <dbReference type="PROSITE" id="PS51473"/>
    </source>
</evidence>
<organism evidence="7 8">
    <name type="scientific">Acorus calamus</name>
    <name type="common">Sweet flag</name>
    <dbReference type="NCBI Taxonomy" id="4465"/>
    <lineage>
        <taxon>Eukaryota</taxon>
        <taxon>Viridiplantae</taxon>
        <taxon>Streptophyta</taxon>
        <taxon>Embryophyta</taxon>
        <taxon>Tracheophyta</taxon>
        <taxon>Spermatophyta</taxon>
        <taxon>Magnoliopsida</taxon>
        <taxon>Liliopsida</taxon>
        <taxon>Acoraceae</taxon>
        <taxon>Acorus</taxon>
    </lineage>
</organism>
<evidence type="ECO:0000256" key="5">
    <source>
        <dbReference type="ARBA" id="ARBA00038515"/>
    </source>
</evidence>
<keyword evidence="8" id="KW-1185">Reference proteome</keyword>
<keyword evidence="4" id="KW-0677">Repeat</keyword>
<accession>A0AAV9DS83</accession>
<dbReference type="InterPro" id="IPR050581">
    <property type="entry name" value="CRR_secretory_protein"/>
</dbReference>
<reference evidence="7" key="2">
    <citation type="submission" date="2023-06" db="EMBL/GenBank/DDBJ databases">
        <authorList>
            <person name="Ma L."/>
            <person name="Liu K.-W."/>
            <person name="Li Z."/>
            <person name="Hsiao Y.-Y."/>
            <person name="Qi Y."/>
            <person name="Fu T."/>
            <person name="Tang G."/>
            <person name="Zhang D."/>
            <person name="Sun W.-H."/>
            <person name="Liu D.-K."/>
            <person name="Li Y."/>
            <person name="Chen G.-Z."/>
            <person name="Liu X.-D."/>
            <person name="Liao X.-Y."/>
            <person name="Jiang Y.-T."/>
            <person name="Yu X."/>
            <person name="Hao Y."/>
            <person name="Huang J."/>
            <person name="Zhao X.-W."/>
            <person name="Ke S."/>
            <person name="Chen Y.-Y."/>
            <person name="Wu W.-L."/>
            <person name="Hsu J.-L."/>
            <person name="Lin Y.-F."/>
            <person name="Huang M.-D."/>
            <person name="Li C.-Y."/>
            <person name="Huang L."/>
            <person name="Wang Z.-W."/>
            <person name="Zhao X."/>
            <person name="Zhong W.-Y."/>
            <person name="Peng D.-H."/>
            <person name="Ahmad S."/>
            <person name="Lan S."/>
            <person name="Zhang J.-S."/>
            <person name="Tsai W.-C."/>
            <person name="Van De Peer Y."/>
            <person name="Liu Z.-J."/>
        </authorList>
    </citation>
    <scope>NUCLEOTIDE SEQUENCE</scope>
    <source>
        <strain evidence="7">CP</strain>
        <tissue evidence="7">Leaves</tissue>
    </source>
</reference>
<proteinExistence type="inferred from homology"/>
<evidence type="ECO:0000256" key="3">
    <source>
        <dbReference type="ARBA" id="ARBA00022729"/>
    </source>
</evidence>
<gene>
    <name evidence="7" type="primary">CRRSP38</name>
    <name evidence="7" type="ORF">QJS10_CPB11g01173</name>
</gene>
<dbReference type="GO" id="GO:0005576">
    <property type="term" value="C:extracellular region"/>
    <property type="evidence" value="ECO:0007669"/>
    <property type="project" value="UniProtKB-SubCell"/>
</dbReference>
<name>A0AAV9DS83_ACOCL</name>
<evidence type="ECO:0000256" key="1">
    <source>
        <dbReference type="ARBA" id="ARBA00004613"/>
    </source>
</evidence>
<keyword evidence="3" id="KW-0732">Signal</keyword>
<protein>
    <submittedName>
        <fullName evidence="7">Cysteine-rich repeat secretory protein 38</fullName>
    </submittedName>
</protein>
<evidence type="ECO:0000256" key="2">
    <source>
        <dbReference type="ARBA" id="ARBA00022525"/>
    </source>
</evidence>
<dbReference type="AlphaFoldDB" id="A0AAV9DS83"/>
<comment type="similarity">
    <text evidence="5">Belongs to the cysteine-rich repeat secretory protein family.</text>
</comment>
<dbReference type="InterPro" id="IPR002902">
    <property type="entry name" value="GNK2"/>
</dbReference>
<dbReference type="EMBL" id="JAUJYO010000011">
    <property type="protein sequence ID" value="KAK1303143.1"/>
    <property type="molecule type" value="Genomic_DNA"/>
</dbReference>
<dbReference type="PANTHER" id="PTHR32411">
    <property type="entry name" value="CYSTEINE-RICH REPEAT SECRETORY PROTEIN 38-RELATED"/>
    <property type="match status" value="1"/>
</dbReference>
<comment type="caution">
    <text evidence="7">The sequence shown here is derived from an EMBL/GenBank/DDBJ whole genome shotgun (WGS) entry which is preliminary data.</text>
</comment>
<dbReference type="Proteomes" id="UP001180020">
    <property type="component" value="Unassembled WGS sequence"/>
</dbReference>
<dbReference type="FunFam" id="3.30.430.20:FF:000002">
    <property type="entry name" value="Cysteine-rich receptor-like protein kinase 10"/>
    <property type="match status" value="1"/>
</dbReference>
<dbReference type="Gene3D" id="3.30.430.20">
    <property type="entry name" value="Gnk2 domain, C-X8-C-X2-C motif"/>
    <property type="match status" value="1"/>
</dbReference>
<feature type="domain" description="Gnk2-homologous" evidence="6">
    <location>
        <begin position="77"/>
        <end position="185"/>
    </location>
</feature>
<sequence>MLKNSSYFVAPTENLDTFEDTVCETSLSRLDKFSLKRLGSVMLWRTFGRIGWRSHRDRYDDCFLRYSNIRFFSSVDTSPGLFMWNINNASDPRSLFAAVYGLMDSLVNEAAGGPGMFATGEVAVNGTGGGQKVYGLAQCTRDLSRDSCAQCLLDANQSMPVCCAGKLGGRVLGQSCNLRFEVYKFYKNYSIASLGLPMPVGGGPPPMTSPTMTNLTGGGAVGGGGVGQVMEVELLVEL</sequence>
<dbReference type="CDD" id="cd23509">
    <property type="entry name" value="Gnk2-like"/>
    <property type="match status" value="1"/>
</dbReference>
<dbReference type="PANTHER" id="PTHR32411:SF43">
    <property type="entry name" value="CYSTEINE-RICH REPEAT SECRETORY PROTEIN 38"/>
    <property type="match status" value="1"/>
</dbReference>
<reference evidence="7" key="1">
    <citation type="journal article" date="2023" name="Nat. Commun.">
        <title>Diploid and tetraploid genomes of Acorus and the evolution of monocots.</title>
        <authorList>
            <person name="Ma L."/>
            <person name="Liu K.W."/>
            <person name="Li Z."/>
            <person name="Hsiao Y.Y."/>
            <person name="Qi Y."/>
            <person name="Fu T."/>
            <person name="Tang G.D."/>
            <person name="Zhang D."/>
            <person name="Sun W.H."/>
            <person name="Liu D.K."/>
            <person name="Li Y."/>
            <person name="Chen G.Z."/>
            <person name="Liu X.D."/>
            <person name="Liao X.Y."/>
            <person name="Jiang Y.T."/>
            <person name="Yu X."/>
            <person name="Hao Y."/>
            <person name="Huang J."/>
            <person name="Zhao X.W."/>
            <person name="Ke S."/>
            <person name="Chen Y.Y."/>
            <person name="Wu W.L."/>
            <person name="Hsu J.L."/>
            <person name="Lin Y.F."/>
            <person name="Huang M.D."/>
            <person name="Li C.Y."/>
            <person name="Huang L."/>
            <person name="Wang Z.W."/>
            <person name="Zhao X."/>
            <person name="Zhong W.Y."/>
            <person name="Peng D.H."/>
            <person name="Ahmad S."/>
            <person name="Lan S."/>
            <person name="Zhang J.S."/>
            <person name="Tsai W.C."/>
            <person name="Van de Peer Y."/>
            <person name="Liu Z.J."/>
        </authorList>
    </citation>
    <scope>NUCLEOTIDE SEQUENCE</scope>
    <source>
        <strain evidence="7">CP</strain>
    </source>
</reference>
<evidence type="ECO:0000313" key="7">
    <source>
        <dbReference type="EMBL" id="KAK1303143.1"/>
    </source>
</evidence>
<dbReference type="Pfam" id="PF01657">
    <property type="entry name" value="Stress-antifung"/>
    <property type="match status" value="1"/>
</dbReference>
<dbReference type="PROSITE" id="PS51473">
    <property type="entry name" value="GNK2"/>
    <property type="match status" value="1"/>
</dbReference>
<dbReference type="InterPro" id="IPR038408">
    <property type="entry name" value="GNK2_sf"/>
</dbReference>
<comment type="subcellular location">
    <subcellularLocation>
        <location evidence="1">Secreted</location>
    </subcellularLocation>
</comment>
<evidence type="ECO:0000256" key="4">
    <source>
        <dbReference type="ARBA" id="ARBA00022737"/>
    </source>
</evidence>
<evidence type="ECO:0000313" key="8">
    <source>
        <dbReference type="Proteomes" id="UP001180020"/>
    </source>
</evidence>